<dbReference type="KEGG" id="dwi:6646384"/>
<dbReference type="Proteomes" id="UP000007798">
    <property type="component" value="Unassembled WGS sequence"/>
</dbReference>
<dbReference type="STRING" id="7260.B4N6Q8"/>
<dbReference type="HOGENOM" id="CLU_136403_0_0_1"/>
<dbReference type="InParanoid" id="B4N6Q8"/>
<dbReference type="OMA" id="TVWGKFK"/>
<dbReference type="SUPFAM" id="SSF49354">
    <property type="entry name" value="PapD-like"/>
    <property type="match status" value="1"/>
</dbReference>
<keyword evidence="3" id="KW-1185">Reference proteome</keyword>
<evidence type="ECO:0000313" key="2">
    <source>
        <dbReference type="EMBL" id="EDW80047.1"/>
    </source>
</evidence>
<evidence type="ECO:0000313" key="3">
    <source>
        <dbReference type="Proteomes" id="UP000007798"/>
    </source>
</evidence>
<name>B4N6Q8_DROWI</name>
<proteinExistence type="predicted"/>
<dbReference type="AlphaFoldDB" id="B4N6Q8"/>
<gene>
    <name evidence="2" type="primary">Dwil\GK12362</name>
    <name evidence="2" type="ORF">Dwil_GK12362</name>
</gene>
<reference evidence="2 3" key="1">
    <citation type="journal article" date="2007" name="Nature">
        <title>Evolution of genes and genomes on the Drosophila phylogeny.</title>
        <authorList>
            <consortium name="Drosophila 12 Genomes Consortium"/>
            <person name="Clark A.G."/>
            <person name="Eisen M.B."/>
            <person name="Smith D.R."/>
            <person name="Bergman C.M."/>
            <person name="Oliver B."/>
            <person name="Markow T.A."/>
            <person name="Kaufman T.C."/>
            <person name="Kellis M."/>
            <person name="Gelbart W."/>
            <person name="Iyer V.N."/>
            <person name="Pollard D.A."/>
            <person name="Sackton T.B."/>
            <person name="Larracuente A.M."/>
            <person name="Singh N.D."/>
            <person name="Abad J.P."/>
            <person name="Abt D.N."/>
            <person name="Adryan B."/>
            <person name="Aguade M."/>
            <person name="Akashi H."/>
            <person name="Anderson W.W."/>
            <person name="Aquadro C.F."/>
            <person name="Ardell D.H."/>
            <person name="Arguello R."/>
            <person name="Artieri C.G."/>
            <person name="Barbash D.A."/>
            <person name="Barker D."/>
            <person name="Barsanti P."/>
            <person name="Batterham P."/>
            <person name="Batzoglou S."/>
            <person name="Begun D."/>
            <person name="Bhutkar A."/>
            <person name="Blanco E."/>
            <person name="Bosak S.A."/>
            <person name="Bradley R.K."/>
            <person name="Brand A.D."/>
            <person name="Brent M.R."/>
            <person name="Brooks A.N."/>
            <person name="Brown R.H."/>
            <person name="Butlin R.K."/>
            <person name="Caggese C."/>
            <person name="Calvi B.R."/>
            <person name="Bernardo de Carvalho A."/>
            <person name="Caspi A."/>
            <person name="Castrezana S."/>
            <person name="Celniker S.E."/>
            <person name="Chang J.L."/>
            <person name="Chapple C."/>
            <person name="Chatterji S."/>
            <person name="Chinwalla A."/>
            <person name="Civetta A."/>
            <person name="Clifton S.W."/>
            <person name="Comeron J.M."/>
            <person name="Costello J.C."/>
            <person name="Coyne J.A."/>
            <person name="Daub J."/>
            <person name="David R.G."/>
            <person name="Delcher A.L."/>
            <person name="Delehaunty K."/>
            <person name="Do C.B."/>
            <person name="Ebling H."/>
            <person name="Edwards K."/>
            <person name="Eickbush T."/>
            <person name="Evans J.D."/>
            <person name="Filipski A."/>
            <person name="Findeiss S."/>
            <person name="Freyhult E."/>
            <person name="Fulton L."/>
            <person name="Fulton R."/>
            <person name="Garcia A.C."/>
            <person name="Gardiner A."/>
            <person name="Garfield D.A."/>
            <person name="Garvin B.E."/>
            <person name="Gibson G."/>
            <person name="Gilbert D."/>
            <person name="Gnerre S."/>
            <person name="Godfrey J."/>
            <person name="Good R."/>
            <person name="Gotea V."/>
            <person name="Gravely B."/>
            <person name="Greenberg A.J."/>
            <person name="Griffiths-Jones S."/>
            <person name="Gross S."/>
            <person name="Guigo R."/>
            <person name="Gustafson E.A."/>
            <person name="Haerty W."/>
            <person name="Hahn M.W."/>
            <person name="Halligan D.L."/>
            <person name="Halpern A.L."/>
            <person name="Halter G.M."/>
            <person name="Han M.V."/>
            <person name="Heger A."/>
            <person name="Hillier L."/>
            <person name="Hinrichs A.S."/>
            <person name="Holmes I."/>
            <person name="Hoskins R.A."/>
            <person name="Hubisz M.J."/>
            <person name="Hultmark D."/>
            <person name="Huntley M.A."/>
            <person name="Jaffe D.B."/>
            <person name="Jagadeeshan S."/>
            <person name="Jeck W.R."/>
            <person name="Johnson J."/>
            <person name="Jones C.D."/>
            <person name="Jordan W.C."/>
            <person name="Karpen G.H."/>
            <person name="Kataoka E."/>
            <person name="Keightley P.D."/>
            <person name="Kheradpour P."/>
            <person name="Kirkness E.F."/>
            <person name="Koerich L.B."/>
            <person name="Kristiansen K."/>
            <person name="Kudrna D."/>
            <person name="Kulathinal R.J."/>
            <person name="Kumar S."/>
            <person name="Kwok R."/>
            <person name="Lander E."/>
            <person name="Langley C.H."/>
            <person name="Lapoint R."/>
            <person name="Lazzaro B.P."/>
            <person name="Lee S.J."/>
            <person name="Levesque L."/>
            <person name="Li R."/>
            <person name="Lin C.F."/>
            <person name="Lin M.F."/>
            <person name="Lindblad-Toh K."/>
            <person name="Llopart A."/>
            <person name="Long M."/>
            <person name="Low L."/>
            <person name="Lozovsky E."/>
            <person name="Lu J."/>
            <person name="Luo M."/>
            <person name="Machado C.A."/>
            <person name="Makalowski W."/>
            <person name="Marzo M."/>
            <person name="Matsuda M."/>
            <person name="Matzkin L."/>
            <person name="McAllister B."/>
            <person name="McBride C.S."/>
            <person name="McKernan B."/>
            <person name="McKernan K."/>
            <person name="Mendez-Lago M."/>
            <person name="Minx P."/>
            <person name="Mollenhauer M.U."/>
            <person name="Montooth K."/>
            <person name="Mount S.M."/>
            <person name="Mu X."/>
            <person name="Myers E."/>
            <person name="Negre B."/>
            <person name="Newfeld S."/>
            <person name="Nielsen R."/>
            <person name="Noor M.A."/>
            <person name="O'Grady P."/>
            <person name="Pachter L."/>
            <person name="Papaceit M."/>
            <person name="Parisi M.J."/>
            <person name="Parisi M."/>
            <person name="Parts L."/>
            <person name="Pedersen J.S."/>
            <person name="Pesole G."/>
            <person name="Phillippy A.M."/>
            <person name="Ponting C.P."/>
            <person name="Pop M."/>
            <person name="Porcelli D."/>
            <person name="Powell J.R."/>
            <person name="Prohaska S."/>
            <person name="Pruitt K."/>
            <person name="Puig M."/>
            <person name="Quesneville H."/>
            <person name="Ram K.R."/>
            <person name="Rand D."/>
            <person name="Rasmussen M.D."/>
            <person name="Reed L.K."/>
            <person name="Reenan R."/>
            <person name="Reily A."/>
            <person name="Remington K.A."/>
            <person name="Rieger T.T."/>
            <person name="Ritchie M.G."/>
            <person name="Robin C."/>
            <person name="Rogers Y.H."/>
            <person name="Rohde C."/>
            <person name="Rozas J."/>
            <person name="Rubenfield M.J."/>
            <person name="Ruiz A."/>
            <person name="Russo S."/>
            <person name="Salzberg S.L."/>
            <person name="Sanchez-Gracia A."/>
            <person name="Saranga D.J."/>
            <person name="Sato H."/>
            <person name="Schaeffer S.W."/>
            <person name="Schatz M.C."/>
            <person name="Schlenke T."/>
            <person name="Schwartz R."/>
            <person name="Segarra C."/>
            <person name="Singh R.S."/>
            <person name="Sirot L."/>
            <person name="Sirota M."/>
            <person name="Sisneros N.B."/>
            <person name="Smith C.D."/>
            <person name="Smith T.F."/>
            <person name="Spieth J."/>
            <person name="Stage D.E."/>
            <person name="Stark A."/>
            <person name="Stephan W."/>
            <person name="Strausberg R.L."/>
            <person name="Strempel S."/>
            <person name="Sturgill D."/>
            <person name="Sutton G."/>
            <person name="Sutton G.G."/>
            <person name="Tao W."/>
            <person name="Teichmann S."/>
            <person name="Tobari Y.N."/>
            <person name="Tomimura Y."/>
            <person name="Tsolas J.M."/>
            <person name="Valente V.L."/>
            <person name="Venter E."/>
            <person name="Venter J.C."/>
            <person name="Vicario S."/>
            <person name="Vieira F.G."/>
            <person name="Vilella A.J."/>
            <person name="Villasante A."/>
            <person name="Walenz B."/>
            <person name="Wang J."/>
            <person name="Wasserman M."/>
            <person name="Watts T."/>
            <person name="Wilson D."/>
            <person name="Wilson R.K."/>
            <person name="Wing R.A."/>
            <person name="Wolfner M.F."/>
            <person name="Wong A."/>
            <person name="Wong G.K."/>
            <person name="Wu C.I."/>
            <person name="Wu G."/>
            <person name="Yamamoto D."/>
            <person name="Yang H.P."/>
            <person name="Yang S.P."/>
            <person name="Yorke J.A."/>
            <person name="Yoshida K."/>
            <person name="Zdobnov E."/>
            <person name="Zhang P."/>
            <person name="Zhang Y."/>
            <person name="Zimin A.V."/>
            <person name="Baldwin J."/>
            <person name="Abdouelleil A."/>
            <person name="Abdulkadir J."/>
            <person name="Abebe A."/>
            <person name="Abera B."/>
            <person name="Abreu J."/>
            <person name="Acer S.C."/>
            <person name="Aftuck L."/>
            <person name="Alexander A."/>
            <person name="An P."/>
            <person name="Anderson E."/>
            <person name="Anderson S."/>
            <person name="Arachi H."/>
            <person name="Azer M."/>
            <person name="Bachantsang P."/>
            <person name="Barry A."/>
            <person name="Bayul T."/>
            <person name="Berlin A."/>
            <person name="Bessette D."/>
            <person name="Bloom T."/>
            <person name="Blye J."/>
            <person name="Boguslavskiy L."/>
            <person name="Bonnet C."/>
            <person name="Boukhgalter B."/>
            <person name="Bourzgui I."/>
            <person name="Brown A."/>
            <person name="Cahill P."/>
            <person name="Channer S."/>
            <person name="Cheshatsang Y."/>
            <person name="Chuda L."/>
            <person name="Citroen M."/>
            <person name="Collymore A."/>
            <person name="Cooke P."/>
            <person name="Costello M."/>
            <person name="D'Aco K."/>
            <person name="Daza R."/>
            <person name="De Haan G."/>
            <person name="DeGray S."/>
            <person name="DeMaso C."/>
            <person name="Dhargay N."/>
            <person name="Dooley K."/>
            <person name="Dooley E."/>
            <person name="Doricent M."/>
            <person name="Dorje P."/>
            <person name="Dorjee K."/>
            <person name="Dupes A."/>
            <person name="Elong R."/>
            <person name="Falk J."/>
            <person name="Farina A."/>
            <person name="Faro S."/>
            <person name="Ferguson D."/>
            <person name="Fisher S."/>
            <person name="Foley C.D."/>
            <person name="Franke A."/>
            <person name="Friedrich D."/>
            <person name="Gadbois L."/>
            <person name="Gearin G."/>
            <person name="Gearin C.R."/>
            <person name="Giannoukos G."/>
            <person name="Goode T."/>
            <person name="Graham J."/>
            <person name="Grandbois E."/>
            <person name="Grewal S."/>
            <person name="Gyaltsen K."/>
            <person name="Hafez N."/>
            <person name="Hagos B."/>
            <person name="Hall J."/>
            <person name="Henson C."/>
            <person name="Hollinger A."/>
            <person name="Honan T."/>
            <person name="Huard M.D."/>
            <person name="Hughes L."/>
            <person name="Hurhula B."/>
            <person name="Husby M.E."/>
            <person name="Kamat A."/>
            <person name="Kanga B."/>
            <person name="Kashin S."/>
            <person name="Khazanovich D."/>
            <person name="Kisner P."/>
            <person name="Lance K."/>
            <person name="Lara M."/>
            <person name="Lee W."/>
            <person name="Lennon N."/>
            <person name="Letendre F."/>
            <person name="LeVine R."/>
            <person name="Lipovsky A."/>
            <person name="Liu X."/>
            <person name="Liu J."/>
            <person name="Liu S."/>
            <person name="Lokyitsang T."/>
            <person name="Lokyitsang Y."/>
            <person name="Lubonja R."/>
            <person name="Lui A."/>
            <person name="MacDonald P."/>
            <person name="Magnisalis V."/>
            <person name="Maru K."/>
            <person name="Matthews C."/>
            <person name="McCusker W."/>
            <person name="McDonough S."/>
            <person name="Mehta T."/>
            <person name="Meldrim J."/>
            <person name="Meneus L."/>
            <person name="Mihai O."/>
            <person name="Mihalev A."/>
            <person name="Mihova T."/>
            <person name="Mittelman R."/>
            <person name="Mlenga V."/>
            <person name="Montmayeur A."/>
            <person name="Mulrain L."/>
            <person name="Navidi A."/>
            <person name="Naylor J."/>
            <person name="Negash T."/>
            <person name="Nguyen T."/>
            <person name="Nguyen N."/>
            <person name="Nicol R."/>
            <person name="Norbu C."/>
            <person name="Norbu N."/>
            <person name="Novod N."/>
            <person name="O'Neill B."/>
            <person name="Osman S."/>
            <person name="Markiewicz E."/>
            <person name="Oyono O.L."/>
            <person name="Patti C."/>
            <person name="Phunkhang P."/>
            <person name="Pierre F."/>
            <person name="Priest M."/>
            <person name="Raghuraman S."/>
            <person name="Rege F."/>
            <person name="Reyes R."/>
            <person name="Rise C."/>
            <person name="Rogov P."/>
            <person name="Ross K."/>
            <person name="Ryan E."/>
            <person name="Settipalli S."/>
            <person name="Shea T."/>
            <person name="Sherpa N."/>
            <person name="Shi L."/>
            <person name="Shih D."/>
            <person name="Sparrow T."/>
            <person name="Spaulding J."/>
            <person name="Stalker J."/>
            <person name="Stange-Thomann N."/>
            <person name="Stavropoulos S."/>
            <person name="Stone C."/>
            <person name="Strader C."/>
            <person name="Tesfaye S."/>
            <person name="Thomson T."/>
            <person name="Thoulutsang Y."/>
            <person name="Thoulutsang D."/>
            <person name="Topham K."/>
            <person name="Topping I."/>
            <person name="Tsamla T."/>
            <person name="Vassiliev H."/>
            <person name="Vo A."/>
            <person name="Wangchuk T."/>
            <person name="Wangdi T."/>
            <person name="Weiand M."/>
            <person name="Wilkinson J."/>
            <person name="Wilson A."/>
            <person name="Yadav S."/>
            <person name="Young G."/>
            <person name="Yu Q."/>
            <person name="Zembek L."/>
            <person name="Zhong D."/>
            <person name="Zimmer A."/>
            <person name="Zwirko Z."/>
            <person name="Jaffe D.B."/>
            <person name="Alvarez P."/>
            <person name="Brockman W."/>
            <person name="Butler J."/>
            <person name="Chin C."/>
            <person name="Gnerre S."/>
            <person name="Grabherr M."/>
            <person name="Kleber M."/>
            <person name="Mauceli E."/>
            <person name="MacCallum I."/>
        </authorList>
    </citation>
    <scope>NUCLEOTIDE SEQUENCE [LARGE SCALE GENOMIC DNA]</scope>
    <source>
        <strain evidence="3">Tucson 14030-0811.24</strain>
    </source>
</reference>
<dbReference type="OrthoDB" id="75724at2759"/>
<dbReference type="InterPro" id="IPR013783">
    <property type="entry name" value="Ig-like_fold"/>
</dbReference>
<protein>
    <recommendedName>
        <fullName evidence="1">MSP domain-containing protein</fullName>
    </recommendedName>
</protein>
<feature type="domain" description="MSP" evidence="1">
    <location>
        <begin position="5"/>
        <end position="122"/>
    </location>
</feature>
<dbReference type="PROSITE" id="PS50202">
    <property type="entry name" value="MSP"/>
    <property type="match status" value="1"/>
</dbReference>
<dbReference type="Gene3D" id="2.60.40.10">
    <property type="entry name" value="Immunoglobulins"/>
    <property type="match status" value="1"/>
</dbReference>
<dbReference type="InterPro" id="IPR000535">
    <property type="entry name" value="MSP_dom"/>
</dbReference>
<dbReference type="FunCoup" id="B4N6Q8">
    <property type="interactions" value="6"/>
</dbReference>
<dbReference type="PhylomeDB" id="B4N6Q8"/>
<sequence>MEQNLIQVSPADSLIFSSQITTPILVVTNTVNKPVTFKLQSTVFDKFKISPRRGILNPYERIEVRVSLIRQSSIISKKGRDRILVLCMLTPSSAMEVETTSCFWRHNICYNPSVEKHQIYCRQMVETEDEPHESGLAIKQQGSQ</sequence>
<dbReference type="Pfam" id="PF00635">
    <property type="entry name" value="Motile_Sperm"/>
    <property type="match status" value="1"/>
</dbReference>
<dbReference type="InterPro" id="IPR008962">
    <property type="entry name" value="PapD-like_sf"/>
</dbReference>
<organism evidence="2 3">
    <name type="scientific">Drosophila willistoni</name>
    <name type="common">Fruit fly</name>
    <dbReference type="NCBI Taxonomy" id="7260"/>
    <lineage>
        <taxon>Eukaryota</taxon>
        <taxon>Metazoa</taxon>
        <taxon>Ecdysozoa</taxon>
        <taxon>Arthropoda</taxon>
        <taxon>Hexapoda</taxon>
        <taxon>Insecta</taxon>
        <taxon>Pterygota</taxon>
        <taxon>Neoptera</taxon>
        <taxon>Endopterygota</taxon>
        <taxon>Diptera</taxon>
        <taxon>Brachycera</taxon>
        <taxon>Muscomorpha</taxon>
        <taxon>Ephydroidea</taxon>
        <taxon>Drosophilidae</taxon>
        <taxon>Drosophila</taxon>
        <taxon>Sophophora</taxon>
    </lineage>
</organism>
<accession>B4N6Q8</accession>
<evidence type="ECO:0000259" key="1">
    <source>
        <dbReference type="PROSITE" id="PS50202"/>
    </source>
</evidence>
<dbReference type="EMBL" id="CH964161">
    <property type="protein sequence ID" value="EDW80047.1"/>
    <property type="molecule type" value="Genomic_DNA"/>
</dbReference>